<name>A0A821EJN2_9BILA</name>
<feature type="region of interest" description="Disordered" evidence="1">
    <location>
        <begin position="1"/>
        <end position="25"/>
    </location>
</feature>
<organism evidence="2 4">
    <name type="scientific">Rotaria magnacalcarata</name>
    <dbReference type="NCBI Taxonomy" id="392030"/>
    <lineage>
        <taxon>Eukaryota</taxon>
        <taxon>Metazoa</taxon>
        <taxon>Spiralia</taxon>
        <taxon>Gnathifera</taxon>
        <taxon>Rotifera</taxon>
        <taxon>Eurotatoria</taxon>
        <taxon>Bdelloidea</taxon>
        <taxon>Philodinida</taxon>
        <taxon>Philodinidae</taxon>
        <taxon>Rotaria</taxon>
    </lineage>
</organism>
<dbReference type="EMBL" id="CAJOBH010122023">
    <property type="protein sequence ID" value="CAF4716046.1"/>
    <property type="molecule type" value="Genomic_DNA"/>
</dbReference>
<dbReference type="Proteomes" id="UP000663866">
    <property type="component" value="Unassembled WGS sequence"/>
</dbReference>
<keyword evidence="4" id="KW-1185">Reference proteome</keyword>
<dbReference type="AlphaFoldDB" id="A0A821EJN2"/>
<protein>
    <submittedName>
        <fullName evidence="2">Uncharacterized protein</fullName>
    </submittedName>
</protein>
<evidence type="ECO:0000313" key="4">
    <source>
        <dbReference type="Proteomes" id="UP000663866"/>
    </source>
</evidence>
<accession>A0A821EJN2</accession>
<evidence type="ECO:0000313" key="2">
    <source>
        <dbReference type="EMBL" id="CAF4638393.1"/>
    </source>
</evidence>
<evidence type="ECO:0000256" key="1">
    <source>
        <dbReference type="SAM" id="MobiDB-lite"/>
    </source>
</evidence>
<gene>
    <name evidence="3" type="ORF">BYL167_LOCUS44680</name>
    <name evidence="2" type="ORF">OVN521_LOCUS46450</name>
</gene>
<proteinExistence type="predicted"/>
<dbReference type="EMBL" id="CAJOBG010082933">
    <property type="protein sequence ID" value="CAF4638393.1"/>
    <property type="molecule type" value="Genomic_DNA"/>
</dbReference>
<evidence type="ECO:0000313" key="3">
    <source>
        <dbReference type="EMBL" id="CAF4716046.1"/>
    </source>
</evidence>
<feature type="compositionally biased region" description="Polar residues" evidence="1">
    <location>
        <begin position="11"/>
        <end position="25"/>
    </location>
</feature>
<comment type="caution">
    <text evidence="2">The sequence shown here is derived from an EMBL/GenBank/DDBJ whole genome shotgun (WGS) entry which is preliminary data.</text>
</comment>
<dbReference type="Proteomes" id="UP000681967">
    <property type="component" value="Unassembled WGS sequence"/>
</dbReference>
<feature type="non-terminal residue" evidence="2">
    <location>
        <position position="1"/>
    </location>
</feature>
<sequence>MTDESPDGAQASKTSEQQSVAAPIR</sequence>
<reference evidence="2" key="1">
    <citation type="submission" date="2021-02" db="EMBL/GenBank/DDBJ databases">
        <authorList>
            <person name="Nowell W R."/>
        </authorList>
    </citation>
    <scope>NUCLEOTIDE SEQUENCE</scope>
</reference>